<dbReference type="EMBL" id="JAODUP010001219">
    <property type="protein sequence ID" value="KAK2140885.1"/>
    <property type="molecule type" value="Genomic_DNA"/>
</dbReference>
<sequence length="180" mass="21475">MFWSTSAETYGDFTDNSNRIYLMQLPVRRRAEHVASLRRTTETSGSEYGAFYEKPSTESYPEYKINRSFYLPPINRRFTHDPDRYDTRREEYKPEYDPDDETRDRLRLNFRDIRDIDIEIKTYDNQSVKIIPNSNVGFSYKCDPPYLDHVRLPDIRNVNITVRRADGSVFNLPSKLNFFS</sequence>
<comment type="caution">
    <text evidence="2">The sequence shown here is derived from an EMBL/GenBank/DDBJ whole genome shotgun (WGS) entry which is preliminary data.</text>
</comment>
<evidence type="ECO:0000313" key="3">
    <source>
        <dbReference type="Proteomes" id="UP001208570"/>
    </source>
</evidence>
<dbReference type="AlphaFoldDB" id="A0AAD9IVL7"/>
<evidence type="ECO:0000256" key="1">
    <source>
        <dbReference type="SAM" id="MobiDB-lite"/>
    </source>
</evidence>
<accession>A0AAD9IVL7</accession>
<organism evidence="2 3">
    <name type="scientific">Paralvinella palmiformis</name>
    <dbReference type="NCBI Taxonomy" id="53620"/>
    <lineage>
        <taxon>Eukaryota</taxon>
        <taxon>Metazoa</taxon>
        <taxon>Spiralia</taxon>
        <taxon>Lophotrochozoa</taxon>
        <taxon>Annelida</taxon>
        <taxon>Polychaeta</taxon>
        <taxon>Sedentaria</taxon>
        <taxon>Canalipalpata</taxon>
        <taxon>Terebellida</taxon>
        <taxon>Terebelliformia</taxon>
        <taxon>Alvinellidae</taxon>
        <taxon>Paralvinella</taxon>
    </lineage>
</organism>
<keyword evidence="3" id="KW-1185">Reference proteome</keyword>
<dbReference type="Proteomes" id="UP001208570">
    <property type="component" value="Unassembled WGS sequence"/>
</dbReference>
<protein>
    <submittedName>
        <fullName evidence="2">Uncharacterized protein</fullName>
    </submittedName>
</protein>
<feature type="region of interest" description="Disordered" evidence="1">
    <location>
        <begin position="80"/>
        <end position="101"/>
    </location>
</feature>
<evidence type="ECO:0000313" key="2">
    <source>
        <dbReference type="EMBL" id="KAK2140885.1"/>
    </source>
</evidence>
<reference evidence="2" key="1">
    <citation type="journal article" date="2023" name="Mol. Biol. Evol.">
        <title>Third-Generation Sequencing Reveals the Adaptive Role of the Epigenome in Three Deep-Sea Polychaetes.</title>
        <authorList>
            <person name="Perez M."/>
            <person name="Aroh O."/>
            <person name="Sun Y."/>
            <person name="Lan Y."/>
            <person name="Juniper S.K."/>
            <person name="Young C.R."/>
            <person name="Angers B."/>
            <person name="Qian P.Y."/>
        </authorList>
    </citation>
    <scope>NUCLEOTIDE SEQUENCE</scope>
    <source>
        <strain evidence="2">P08H-3</strain>
    </source>
</reference>
<proteinExistence type="predicted"/>
<name>A0AAD9IVL7_9ANNE</name>
<gene>
    <name evidence="2" type="ORF">LSH36_1218g00063</name>
</gene>